<accession>A0ABT1SDS4</accession>
<dbReference type="Pfam" id="PF00941">
    <property type="entry name" value="FAD_binding_5"/>
    <property type="match status" value="1"/>
</dbReference>
<evidence type="ECO:0000259" key="4">
    <source>
        <dbReference type="PROSITE" id="PS51387"/>
    </source>
</evidence>
<gene>
    <name evidence="5" type="ORF">NE686_15815</name>
</gene>
<proteinExistence type="predicted"/>
<evidence type="ECO:0000313" key="6">
    <source>
        <dbReference type="Proteomes" id="UP001524478"/>
    </source>
</evidence>
<dbReference type="PANTHER" id="PTHR42659">
    <property type="entry name" value="XANTHINE DEHYDROGENASE SUBUNIT C-RELATED"/>
    <property type="match status" value="1"/>
</dbReference>
<keyword evidence="6" id="KW-1185">Reference proteome</keyword>
<evidence type="ECO:0000256" key="3">
    <source>
        <dbReference type="ARBA" id="ARBA00023002"/>
    </source>
</evidence>
<evidence type="ECO:0000313" key="5">
    <source>
        <dbReference type="EMBL" id="MCQ4924569.1"/>
    </source>
</evidence>
<dbReference type="EMBL" id="JANGAC010000013">
    <property type="protein sequence ID" value="MCQ4924569.1"/>
    <property type="molecule type" value="Genomic_DNA"/>
</dbReference>
<name>A0ABT1SDS4_9FIRM</name>
<dbReference type="SMART" id="SM01092">
    <property type="entry name" value="CO_deh_flav_C"/>
    <property type="match status" value="1"/>
</dbReference>
<dbReference type="PROSITE" id="PS51387">
    <property type="entry name" value="FAD_PCMH"/>
    <property type="match status" value="1"/>
</dbReference>
<dbReference type="Pfam" id="PF03450">
    <property type="entry name" value="CO_deh_flav_C"/>
    <property type="match status" value="1"/>
</dbReference>
<dbReference type="InterPro" id="IPR016166">
    <property type="entry name" value="FAD-bd_PCMH"/>
</dbReference>
<comment type="caution">
    <text evidence="5">The sequence shown here is derived from an EMBL/GenBank/DDBJ whole genome shotgun (WGS) entry which is preliminary data.</text>
</comment>
<evidence type="ECO:0000256" key="1">
    <source>
        <dbReference type="ARBA" id="ARBA00022630"/>
    </source>
</evidence>
<feature type="domain" description="FAD-binding PCMH-type" evidence="4">
    <location>
        <begin position="1"/>
        <end position="164"/>
    </location>
</feature>
<organism evidence="5 6">
    <name type="scientific">Tissierella carlieri</name>
    <dbReference type="NCBI Taxonomy" id="689904"/>
    <lineage>
        <taxon>Bacteria</taxon>
        <taxon>Bacillati</taxon>
        <taxon>Bacillota</taxon>
        <taxon>Tissierellia</taxon>
        <taxon>Tissierellales</taxon>
        <taxon>Tissierellaceae</taxon>
        <taxon>Tissierella</taxon>
    </lineage>
</organism>
<dbReference type="RefSeq" id="WP_216555943.1">
    <property type="nucleotide sequence ID" value="NZ_JAHLOH010000017.1"/>
</dbReference>
<dbReference type="InterPro" id="IPR005107">
    <property type="entry name" value="CO_DH_flav_C"/>
</dbReference>
<keyword evidence="2" id="KW-0274">FAD</keyword>
<evidence type="ECO:0000256" key="2">
    <source>
        <dbReference type="ARBA" id="ARBA00022827"/>
    </source>
</evidence>
<protein>
    <submittedName>
        <fullName evidence="5">FAD binding domain-containing protein</fullName>
    </submittedName>
</protein>
<reference evidence="5 6" key="1">
    <citation type="submission" date="2022-06" db="EMBL/GenBank/DDBJ databases">
        <title>Isolation of gut microbiota from human fecal samples.</title>
        <authorList>
            <person name="Pamer E.G."/>
            <person name="Barat B."/>
            <person name="Waligurski E."/>
            <person name="Medina S."/>
            <person name="Paddock L."/>
            <person name="Mostad J."/>
        </authorList>
    </citation>
    <scope>NUCLEOTIDE SEQUENCE [LARGE SCALE GENOMIC DNA]</scope>
    <source>
        <strain evidence="5 6">DFI.7.95</strain>
    </source>
</reference>
<dbReference type="Proteomes" id="UP001524478">
    <property type="component" value="Unassembled WGS sequence"/>
</dbReference>
<dbReference type="PANTHER" id="PTHR42659:SF2">
    <property type="entry name" value="XANTHINE DEHYDROGENASE SUBUNIT C-RELATED"/>
    <property type="match status" value="1"/>
</dbReference>
<dbReference type="InterPro" id="IPR051312">
    <property type="entry name" value="Diverse_Substr_Oxidored"/>
</dbReference>
<sequence>MITFGDYLLPKSLDEAYSAFISKRSARLIGGGCFLRMGNRKIGLAIDLSQTGIEYINELEEEVEIGGMTSLRDFETSQILKNNFGNIIEDSVKHIIGVQLRNIATIGATVYSRYGFSDPITALLALDADIYLYKGGRISLEEYLKEKDYRKDILEKVIIKKNIQRADFQTIRNSAVDYAILSVGVSRVNGKYRISIGARPRAAILAYEAMEYISNVEVNEDTATKAGELVSEEIHFGTNNRGTCEYRKEISKILVKRALLEVQR</sequence>
<keyword evidence="1" id="KW-0285">Flavoprotein</keyword>
<keyword evidence="3" id="KW-0560">Oxidoreductase</keyword>
<dbReference type="InterPro" id="IPR002346">
    <property type="entry name" value="Mopterin_DH_FAD-bd"/>
</dbReference>